<dbReference type="Gene3D" id="3.90.550.20">
    <property type="match status" value="1"/>
</dbReference>
<accession>A0A167AWG5</accession>
<organism evidence="1 2">
    <name type="scientific">Colletotrichum incanum</name>
    <name type="common">Soybean anthracnose fungus</name>
    <dbReference type="NCBI Taxonomy" id="1573173"/>
    <lineage>
        <taxon>Eukaryota</taxon>
        <taxon>Fungi</taxon>
        <taxon>Dikarya</taxon>
        <taxon>Ascomycota</taxon>
        <taxon>Pezizomycotina</taxon>
        <taxon>Sordariomycetes</taxon>
        <taxon>Hypocreomycetidae</taxon>
        <taxon>Glomerellales</taxon>
        <taxon>Glomerellaceae</taxon>
        <taxon>Colletotrichum</taxon>
        <taxon>Colletotrichum spaethianum species complex</taxon>
    </lineage>
</organism>
<dbReference type="EMBL" id="LFIW01001857">
    <property type="protein sequence ID" value="KZL80609.1"/>
    <property type="molecule type" value="Genomic_DNA"/>
</dbReference>
<dbReference type="Pfam" id="PF05704">
    <property type="entry name" value="Caps_synth"/>
    <property type="match status" value="1"/>
</dbReference>
<comment type="caution">
    <text evidence="1">The sequence shown here is derived from an EMBL/GenBank/DDBJ whole genome shotgun (WGS) entry which is preliminary data.</text>
</comment>
<dbReference type="SUPFAM" id="SSF53448">
    <property type="entry name" value="Nucleotide-diphospho-sugar transferases"/>
    <property type="match status" value="1"/>
</dbReference>
<sequence length="398" mass="45880">MATPKFQIPLEFQSKIRYVDSLDPRSDKNILESIADPPPVTSEKNIWAFWHSGIHNMPSWCQRNVIDWSRICGPSWTIRVLDDVVDSPSNALNWVKDDELPKAFVARKMSGPWTGPHSADFLRGICLYRYGGVWMDVGSFLFRKIDELCWKKLEDPKYPYQIAGPWMYGNIVANHFIASRKGDPFIKNWHDIFMHLWKDRTSPDGLLEDPLIAFANSISLEQAEARNFRWNWDVPNTKLFEYLAQIVCWIRVSMIEEPNGGFSGVDYFDKKVLLFDALSEDWPAEALIGWNGEYLFDLLSVRLDASPESEEYKKAYNLVWTLLTSSTMEKITHAANLTSTKALGTLWDMKENEGKDHEPGTFAELLRYGSVHFEQNRETEYITAPKAEIVLKKGLLEP</sequence>
<evidence type="ECO:0000313" key="2">
    <source>
        <dbReference type="Proteomes" id="UP000076584"/>
    </source>
</evidence>
<name>A0A167AWG5_COLIC</name>
<keyword evidence="2" id="KW-1185">Reference proteome</keyword>
<dbReference type="Proteomes" id="UP000076584">
    <property type="component" value="Unassembled WGS sequence"/>
</dbReference>
<gene>
    <name evidence="1" type="ORF">CI238_10444</name>
</gene>
<dbReference type="InterPro" id="IPR029044">
    <property type="entry name" value="Nucleotide-diphossugar_trans"/>
</dbReference>
<evidence type="ECO:0000313" key="1">
    <source>
        <dbReference type="EMBL" id="KZL80609.1"/>
    </source>
</evidence>
<dbReference type="GO" id="GO:0016757">
    <property type="term" value="F:glycosyltransferase activity"/>
    <property type="evidence" value="ECO:0007669"/>
    <property type="project" value="InterPro"/>
</dbReference>
<reference evidence="1 2" key="1">
    <citation type="submission" date="2015-06" db="EMBL/GenBank/DDBJ databases">
        <title>Survival trade-offs in plant roots during colonization by closely related pathogenic and mutualistic fungi.</title>
        <authorList>
            <person name="Hacquard S."/>
            <person name="Kracher B."/>
            <person name="Hiruma K."/>
            <person name="Weinman A."/>
            <person name="Muench P."/>
            <person name="Garrido Oter R."/>
            <person name="Ver Loren van Themaat E."/>
            <person name="Dallerey J.-F."/>
            <person name="Damm U."/>
            <person name="Henrissat B."/>
            <person name="Lespinet O."/>
            <person name="Thon M."/>
            <person name="Kemen E."/>
            <person name="McHardy A.C."/>
            <person name="Schulze-Lefert P."/>
            <person name="O'Connell R.J."/>
        </authorList>
    </citation>
    <scope>NUCLEOTIDE SEQUENCE [LARGE SCALE GENOMIC DNA]</scope>
    <source>
        <strain evidence="1 2">MAFF 238704</strain>
    </source>
</reference>
<proteinExistence type="predicted"/>
<dbReference type="AlphaFoldDB" id="A0A167AWG5"/>
<dbReference type="InterPro" id="IPR008441">
    <property type="entry name" value="AfumC-like_glycosyl_Trfase"/>
</dbReference>
<protein>
    <submittedName>
        <fullName evidence="1">Capsule polysaccharide biosynthesis protein</fullName>
    </submittedName>
</protein>